<dbReference type="AlphaFoldDB" id="A0A4Q9B6N0"/>
<dbReference type="PANTHER" id="PTHR40400:SF1">
    <property type="entry name" value="SLR1512 PROTEIN"/>
    <property type="match status" value="1"/>
</dbReference>
<dbReference type="RefSeq" id="WP_130840127.1">
    <property type="nucleotide sequence ID" value="NZ_SIJL01000002.1"/>
</dbReference>
<evidence type="ECO:0000256" key="1">
    <source>
        <dbReference type="SAM" id="Phobius"/>
    </source>
</evidence>
<keyword evidence="1" id="KW-0472">Membrane</keyword>
<keyword evidence="3" id="KW-1185">Reference proteome</keyword>
<dbReference type="PANTHER" id="PTHR40400">
    <property type="entry name" value="SLR1512 PROTEIN"/>
    <property type="match status" value="1"/>
</dbReference>
<dbReference type="Proteomes" id="UP000292858">
    <property type="component" value="Unassembled WGS sequence"/>
</dbReference>
<reference evidence="2 3" key="1">
    <citation type="submission" date="2019-02" db="EMBL/GenBank/DDBJ databases">
        <title>Thermus sp. a novel from hot spring.</title>
        <authorList>
            <person name="Zhao Z."/>
        </authorList>
    </citation>
    <scope>NUCLEOTIDE SEQUENCE [LARGE SCALE GENOMIC DNA]</scope>
    <source>
        <strain evidence="2 3">CFH 72773T</strain>
    </source>
</reference>
<feature type="transmembrane region" description="Helical" evidence="1">
    <location>
        <begin position="6"/>
        <end position="25"/>
    </location>
</feature>
<protein>
    <submittedName>
        <fullName evidence="2">Sodium-dependent bicarbonate transport family permease</fullName>
    </submittedName>
</protein>
<feature type="transmembrane region" description="Helical" evidence="1">
    <location>
        <begin position="288"/>
        <end position="312"/>
    </location>
</feature>
<feature type="transmembrane region" description="Helical" evidence="1">
    <location>
        <begin position="103"/>
        <end position="124"/>
    </location>
</feature>
<feature type="transmembrane region" description="Helical" evidence="1">
    <location>
        <begin position="171"/>
        <end position="188"/>
    </location>
</feature>
<dbReference type="EMBL" id="SIJL01000002">
    <property type="protein sequence ID" value="TBH21406.1"/>
    <property type="molecule type" value="Genomic_DNA"/>
</dbReference>
<evidence type="ECO:0000313" key="3">
    <source>
        <dbReference type="Proteomes" id="UP000292858"/>
    </source>
</evidence>
<gene>
    <name evidence="2" type="ORF">ETP66_02000</name>
</gene>
<dbReference type="Pfam" id="PF05982">
    <property type="entry name" value="Sbt_1"/>
    <property type="match status" value="1"/>
</dbReference>
<name>A0A4Q9B6N0_9DEIN</name>
<keyword evidence="1" id="KW-1133">Transmembrane helix</keyword>
<feature type="transmembrane region" description="Helical" evidence="1">
    <location>
        <begin position="260"/>
        <end position="281"/>
    </location>
</feature>
<evidence type="ECO:0000313" key="2">
    <source>
        <dbReference type="EMBL" id="TBH21406.1"/>
    </source>
</evidence>
<feature type="transmembrane region" description="Helical" evidence="1">
    <location>
        <begin position="200"/>
        <end position="217"/>
    </location>
</feature>
<proteinExistence type="predicted"/>
<sequence length="318" mass="33231">MDALELLRLNLLSPMVLAFALGVLARLLRSDLAFPEALYTALSLYLLFAIGFKGGVELSKTPLAVLLLPLLATLFLGLARPLSGYLAARRLLRVDRVDAGALAAHYGSVSAVTFLAALTFAQGLGYRPEGFLPTLVALLEVPGIVLALLLAKRGGGNLGEAFQEVLTGRSVVLLLGGLAVGGLSGEAGMERVKPFFVDPFYGVLTLFLLDLGMVAASRFATLKQMGFRLLLYGTLLPLLHGAIGVYLGHLAGLSLGGATVLGAMSASASYIAAPAAVRIALPEANPSLYLTASLAVTFPFNLVLGIPMYHALARWIGG</sequence>
<organism evidence="2 3">
    <name type="scientific">Thermus thermamylovorans</name>
    <dbReference type="NCBI Taxonomy" id="2509362"/>
    <lineage>
        <taxon>Bacteria</taxon>
        <taxon>Thermotogati</taxon>
        <taxon>Deinococcota</taxon>
        <taxon>Deinococci</taxon>
        <taxon>Thermales</taxon>
        <taxon>Thermaceae</taxon>
        <taxon>Thermus</taxon>
    </lineage>
</organism>
<feature type="transmembrane region" description="Helical" evidence="1">
    <location>
        <begin position="130"/>
        <end position="151"/>
    </location>
</feature>
<dbReference type="OrthoDB" id="345121at2"/>
<feature type="transmembrane region" description="Helical" evidence="1">
    <location>
        <begin position="37"/>
        <end position="56"/>
    </location>
</feature>
<accession>A0A4Q9B6N0</accession>
<feature type="transmembrane region" description="Helical" evidence="1">
    <location>
        <begin position="62"/>
        <end position="82"/>
    </location>
</feature>
<dbReference type="InterPro" id="IPR010293">
    <property type="entry name" value="Sbt_1"/>
</dbReference>
<comment type="caution">
    <text evidence="2">The sequence shown here is derived from an EMBL/GenBank/DDBJ whole genome shotgun (WGS) entry which is preliminary data.</text>
</comment>
<keyword evidence="1" id="KW-0812">Transmembrane</keyword>
<feature type="transmembrane region" description="Helical" evidence="1">
    <location>
        <begin position="229"/>
        <end position="248"/>
    </location>
</feature>